<reference evidence="1" key="2">
    <citation type="journal article" date="2015" name="Fish Shellfish Immunol.">
        <title>Early steps in the European eel (Anguilla anguilla)-Vibrio vulnificus interaction in the gills: Role of the RtxA13 toxin.</title>
        <authorList>
            <person name="Callol A."/>
            <person name="Pajuelo D."/>
            <person name="Ebbesson L."/>
            <person name="Teles M."/>
            <person name="MacKenzie S."/>
            <person name="Amaro C."/>
        </authorList>
    </citation>
    <scope>NUCLEOTIDE SEQUENCE</scope>
</reference>
<reference evidence="1" key="1">
    <citation type="submission" date="2014-11" db="EMBL/GenBank/DDBJ databases">
        <authorList>
            <person name="Amaro Gonzalez C."/>
        </authorList>
    </citation>
    <scope>NUCLEOTIDE SEQUENCE</scope>
</reference>
<accession>A0A0E9RE00</accession>
<dbReference type="AlphaFoldDB" id="A0A0E9RE00"/>
<dbReference type="EMBL" id="GBXM01081545">
    <property type="protein sequence ID" value="JAH27032.1"/>
    <property type="molecule type" value="Transcribed_RNA"/>
</dbReference>
<protein>
    <submittedName>
        <fullName evidence="1">Uncharacterized protein</fullName>
    </submittedName>
</protein>
<sequence length="32" mass="3393">MGLYGACQGTPVILLSPLKAPVLQMRMCTTAK</sequence>
<organism evidence="1">
    <name type="scientific">Anguilla anguilla</name>
    <name type="common">European freshwater eel</name>
    <name type="synonym">Muraena anguilla</name>
    <dbReference type="NCBI Taxonomy" id="7936"/>
    <lineage>
        <taxon>Eukaryota</taxon>
        <taxon>Metazoa</taxon>
        <taxon>Chordata</taxon>
        <taxon>Craniata</taxon>
        <taxon>Vertebrata</taxon>
        <taxon>Euteleostomi</taxon>
        <taxon>Actinopterygii</taxon>
        <taxon>Neopterygii</taxon>
        <taxon>Teleostei</taxon>
        <taxon>Anguilliformes</taxon>
        <taxon>Anguillidae</taxon>
        <taxon>Anguilla</taxon>
    </lineage>
</organism>
<proteinExistence type="predicted"/>
<evidence type="ECO:0000313" key="1">
    <source>
        <dbReference type="EMBL" id="JAH27032.1"/>
    </source>
</evidence>
<name>A0A0E9RE00_ANGAN</name>